<reference evidence="1 2" key="1">
    <citation type="journal article" date="2014" name="BMC Genomics">
        <title>Complete genome sequence of producer of the glycopeptide antibiotic Aculeximycin Kutzneria albida DSM 43870T, a representative of minor genus of Pseudonocardiaceae.</title>
        <authorList>
            <person name="Rebets Y."/>
            <person name="Tokovenko B."/>
            <person name="Lushchyk I."/>
            <person name="Ruckert C."/>
            <person name="Zaburannyi N."/>
            <person name="Bechthold A."/>
            <person name="Kalinowski J."/>
            <person name="Luzhetskyy A."/>
        </authorList>
    </citation>
    <scope>NUCLEOTIDE SEQUENCE [LARGE SCALE GENOMIC DNA]</scope>
    <source>
        <strain evidence="1">DSM 43870</strain>
    </source>
</reference>
<accession>W5W6D5</accession>
<dbReference type="NCBIfam" id="NF041516">
    <property type="entry name" value="PA2928_fam"/>
    <property type="match status" value="1"/>
</dbReference>
<evidence type="ECO:0000313" key="2">
    <source>
        <dbReference type="Proteomes" id="UP000019225"/>
    </source>
</evidence>
<organism evidence="1 2">
    <name type="scientific">Kutzneria albida DSM 43870</name>
    <dbReference type="NCBI Taxonomy" id="1449976"/>
    <lineage>
        <taxon>Bacteria</taxon>
        <taxon>Bacillati</taxon>
        <taxon>Actinomycetota</taxon>
        <taxon>Actinomycetes</taxon>
        <taxon>Pseudonocardiales</taxon>
        <taxon>Pseudonocardiaceae</taxon>
        <taxon>Kutzneria</taxon>
    </lineage>
</organism>
<dbReference type="HOGENOM" id="CLU_784777_0_0_11"/>
<dbReference type="AlphaFoldDB" id="W5W6D5"/>
<proteinExistence type="predicted"/>
<sequence length="353" mass="36529">MYRTQKPSIRRRAGLSLLLLPPLLFCFLFFGLSYLVAPEPDITVQTGIGSATVDGRDLVLVPYERHGPRGMFQLMTEDMFQVRLAATDPATGKVRWDTQLSDRLVWEATVLAAGQRYAYLATDSGLAIVDIRDGSIAARGDGVAGLGGSFVAKRSAYGYDARRHRVVAMNADGTILAIPLDTLVAKPTEEDATTWASALAPDRARITSPGATASQATLGSGERVEVRARPAGAPGRVLVRVTADGRAIPIGGAVFQQAAVVVDGPRAVGDGAGSVLVAHNRSVNDTGAALSAVSLATGAVTGSLTVDSAPAKAIALPGGGTVLATRETLVVLGADGHLTASRIGATDFFGNPT</sequence>
<protein>
    <submittedName>
        <fullName evidence="1">Uncharacterized protein</fullName>
    </submittedName>
</protein>
<dbReference type="OrthoDB" id="4601746at2"/>
<dbReference type="InterPro" id="IPR048161">
    <property type="entry name" value="PA2928-like"/>
</dbReference>
<gene>
    <name evidence="1" type="ORF">KALB_2957</name>
</gene>
<dbReference type="SUPFAM" id="SSF50969">
    <property type="entry name" value="YVTN repeat-like/Quinoprotein amine dehydrogenase"/>
    <property type="match status" value="1"/>
</dbReference>
<dbReference type="EMBL" id="CP007155">
    <property type="protein sequence ID" value="AHH96325.1"/>
    <property type="molecule type" value="Genomic_DNA"/>
</dbReference>
<evidence type="ECO:0000313" key="1">
    <source>
        <dbReference type="EMBL" id="AHH96325.1"/>
    </source>
</evidence>
<dbReference type="Proteomes" id="UP000019225">
    <property type="component" value="Chromosome"/>
</dbReference>
<dbReference type="KEGG" id="kal:KALB_2957"/>
<name>W5W6D5_9PSEU</name>
<dbReference type="InterPro" id="IPR011044">
    <property type="entry name" value="Quino_amine_DH_bsu"/>
</dbReference>
<dbReference type="RefSeq" id="WP_025356463.1">
    <property type="nucleotide sequence ID" value="NZ_CP007155.1"/>
</dbReference>
<dbReference type="eggNOG" id="ENOG5031TCU">
    <property type="taxonomic scope" value="Bacteria"/>
</dbReference>
<keyword evidence="2" id="KW-1185">Reference proteome</keyword>